<name>A0A3B0ZYJ9_9ZZZZ</name>
<accession>A0A3B0ZYJ9</accession>
<sequence length="83" mass="9545">MSSDKTEIEWSELIIVFNSLIGSIETLRNSIESNSLDEDDLYDAEEELNDYVVLLARLRQRYSEISDKGELSDSLAKKLRDIC</sequence>
<protein>
    <submittedName>
        <fullName evidence="1">Uncharacterized protein</fullName>
    </submittedName>
</protein>
<evidence type="ECO:0000313" key="1">
    <source>
        <dbReference type="EMBL" id="VAW86544.1"/>
    </source>
</evidence>
<gene>
    <name evidence="1" type="ORF">MNBD_GAMMA17-2281</name>
</gene>
<organism evidence="1">
    <name type="scientific">hydrothermal vent metagenome</name>
    <dbReference type="NCBI Taxonomy" id="652676"/>
    <lineage>
        <taxon>unclassified sequences</taxon>
        <taxon>metagenomes</taxon>
        <taxon>ecological metagenomes</taxon>
    </lineage>
</organism>
<dbReference type="AlphaFoldDB" id="A0A3B0ZYJ9"/>
<reference evidence="1" key="1">
    <citation type="submission" date="2018-06" db="EMBL/GenBank/DDBJ databases">
        <authorList>
            <person name="Zhirakovskaya E."/>
        </authorList>
    </citation>
    <scope>NUCLEOTIDE SEQUENCE</scope>
</reference>
<dbReference type="EMBL" id="UOFQ01000044">
    <property type="protein sequence ID" value="VAW86544.1"/>
    <property type="molecule type" value="Genomic_DNA"/>
</dbReference>
<proteinExistence type="predicted"/>